<dbReference type="InterPro" id="IPR002104">
    <property type="entry name" value="Integrase_catalytic"/>
</dbReference>
<gene>
    <name evidence="5" type="ORF">SAMN04488135_109102</name>
</gene>
<keyword evidence="3" id="KW-0233">DNA recombination</keyword>
<evidence type="ECO:0000259" key="4">
    <source>
        <dbReference type="PROSITE" id="PS51898"/>
    </source>
</evidence>
<dbReference type="RefSeq" id="WP_073104831.1">
    <property type="nucleotide sequence ID" value="NZ_FQXE01000009.1"/>
</dbReference>
<dbReference type="GO" id="GO:0003677">
    <property type="term" value="F:DNA binding"/>
    <property type="evidence" value="ECO:0007669"/>
    <property type="project" value="UniProtKB-KW"/>
</dbReference>
<dbReference type="CDD" id="cd00796">
    <property type="entry name" value="INT_Rci_Hp1_C"/>
    <property type="match status" value="1"/>
</dbReference>
<evidence type="ECO:0000256" key="2">
    <source>
        <dbReference type="ARBA" id="ARBA00023125"/>
    </source>
</evidence>
<dbReference type="PANTHER" id="PTHR30349">
    <property type="entry name" value="PHAGE INTEGRASE-RELATED"/>
    <property type="match status" value="1"/>
</dbReference>
<dbReference type="Proteomes" id="UP000184226">
    <property type="component" value="Unassembled WGS sequence"/>
</dbReference>
<dbReference type="STRING" id="658167.SAMN04488135_109102"/>
<dbReference type="InterPro" id="IPR050090">
    <property type="entry name" value="Tyrosine_recombinase_XerCD"/>
</dbReference>
<dbReference type="InterPro" id="IPR011010">
    <property type="entry name" value="DNA_brk_join_enz"/>
</dbReference>
<evidence type="ECO:0000313" key="5">
    <source>
        <dbReference type="EMBL" id="SHI11552.1"/>
    </source>
</evidence>
<keyword evidence="2" id="KW-0238">DNA-binding</keyword>
<dbReference type="InterPro" id="IPR010998">
    <property type="entry name" value="Integrase_recombinase_N"/>
</dbReference>
<protein>
    <submittedName>
        <fullName evidence="5">Site-specific recombinase XerC</fullName>
    </submittedName>
</protein>
<accession>A0A1M5YHX9</accession>
<evidence type="ECO:0000256" key="1">
    <source>
        <dbReference type="ARBA" id="ARBA00022908"/>
    </source>
</evidence>
<dbReference type="EMBL" id="FQXE01000009">
    <property type="protein sequence ID" value="SHI11552.1"/>
    <property type="molecule type" value="Genomic_DNA"/>
</dbReference>
<dbReference type="GO" id="GO:0015074">
    <property type="term" value="P:DNA integration"/>
    <property type="evidence" value="ECO:0007669"/>
    <property type="project" value="UniProtKB-KW"/>
</dbReference>
<dbReference type="Pfam" id="PF00589">
    <property type="entry name" value="Phage_integrase"/>
    <property type="match status" value="1"/>
</dbReference>
<proteinExistence type="predicted"/>
<dbReference type="OrthoDB" id="662444at2"/>
<name>A0A1M5YHX9_9BURK</name>
<dbReference type="PROSITE" id="PS51898">
    <property type="entry name" value="TYR_RECOMBINASE"/>
    <property type="match status" value="1"/>
</dbReference>
<evidence type="ECO:0000313" key="6">
    <source>
        <dbReference type="Proteomes" id="UP000184226"/>
    </source>
</evidence>
<dbReference type="SUPFAM" id="SSF56349">
    <property type="entry name" value="DNA breaking-rejoining enzymes"/>
    <property type="match status" value="1"/>
</dbReference>
<dbReference type="AlphaFoldDB" id="A0A1M5YHX9"/>
<dbReference type="InterPro" id="IPR013762">
    <property type="entry name" value="Integrase-like_cat_sf"/>
</dbReference>
<dbReference type="Gene3D" id="1.10.150.130">
    <property type="match status" value="1"/>
</dbReference>
<keyword evidence="6" id="KW-1185">Reference proteome</keyword>
<dbReference type="Gene3D" id="1.10.443.10">
    <property type="entry name" value="Intergrase catalytic core"/>
    <property type="match status" value="1"/>
</dbReference>
<organism evidence="5 6">
    <name type="scientific">Pollutimonas bauzanensis</name>
    <dbReference type="NCBI Taxonomy" id="658167"/>
    <lineage>
        <taxon>Bacteria</taxon>
        <taxon>Pseudomonadati</taxon>
        <taxon>Pseudomonadota</taxon>
        <taxon>Betaproteobacteria</taxon>
        <taxon>Burkholderiales</taxon>
        <taxon>Alcaligenaceae</taxon>
        <taxon>Pollutimonas</taxon>
    </lineage>
</organism>
<dbReference type="GO" id="GO:0006310">
    <property type="term" value="P:DNA recombination"/>
    <property type="evidence" value="ECO:0007669"/>
    <property type="project" value="UniProtKB-KW"/>
</dbReference>
<sequence length="372" mass="42415">MFLHQGLALYEERVSIHKQGYEQERYRIQQLSRSVLAHREIDEITSVDIASYRDARLACVNSATGRMLAPATVRHELVLLSHFFDIARVEFGICSIPNPCLAVRKPKPAPGRDRRLRRGEERLMGRYCTGLQKLELMSIVQLALETAMRQGELLSLRWENISFRTRIAHLPETKNGNKRDVPLSEKAISVLRRIGSKPVGRVFTYTQAGLKSAWRTMLARVRIEDLHFHDLRHEAVSRLFELGTLDIMEVAAITGHRSLSMLKRYTHLRAQKLVAKLDLGRKRAQRLASEYFSPQFGLLTHEGGLWQAYFPDYEPALVVSAETQEELHTRAQSALAMAIIKRMMSGLRSPTTGESLNISENEQIITIEFATT</sequence>
<feature type="domain" description="Tyr recombinase" evidence="4">
    <location>
        <begin position="111"/>
        <end position="278"/>
    </location>
</feature>
<reference evidence="5 6" key="1">
    <citation type="submission" date="2016-11" db="EMBL/GenBank/DDBJ databases">
        <authorList>
            <person name="Jaros S."/>
            <person name="Januszkiewicz K."/>
            <person name="Wedrychowicz H."/>
        </authorList>
    </citation>
    <scope>NUCLEOTIDE SEQUENCE [LARGE SCALE GENOMIC DNA]</scope>
    <source>
        <strain evidence="5 6">CGMCC 1.10190</strain>
    </source>
</reference>
<dbReference type="PANTHER" id="PTHR30349:SF94">
    <property type="entry name" value="INTEGRASE_RECOMBINASE HI_1414-RELATED"/>
    <property type="match status" value="1"/>
</dbReference>
<evidence type="ECO:0000256" key="3">
    <source>
        <dbReference type="ARBA" id="ARBA00023172"/>
    </source>
</evidence>
<keyword evidence="1" id="KW-0229">DNA integration</keyword>